<evidence type="ECO:0000259" key="9">
    <source>
        <dbReference type="Pfam" id="PF00082"/>
    </source>
</evidence>
<evidence type="ECO:0000313" key="11">
    <source>
        <dbReference type="Proteomes" id="UP000831768"/>
    </source>
</evidence>
<dbReference type="PANTHER" id="PTHR43806">
    <property type="entry name" value="PEPTIDASE S8"/>
    <property type="match status" value="1"/>
</dbReference>
<feature type="domain" description="Peptidase S8/S53" evidence="9">
    <location>
        <begin position="132"/>
        <end position="398"/>
    </location>
</feature>
<dbReference type="EMBL" id="CP096019">
    <property type="protein sequence ID" value="UPM42944.1"/>
    <property type="molecule type" value="Genomic_DNA"/>
</dbReference>
<sequence length="421" mass="43587">MTESPSNSFDPSRRDVLRSVAGVGAFGLVSDVIDEIEENLVAINVGYHDDGVLDTIVTLANDIDILRTYAWGAATVAVPELFLSDGSVQTLQTDDSVRYVERDQTAQAFEQQLPWGIDRVDSNVAHEHGRTGTGSDVAIIDTGIDSYHPDLDANIGEGDSFTLGIGILSDSSEQKRAERKRERVNQKATRAGATTQGGLISDWQDDNGHGTHCAGIVAAMNDTKGVVGVSPDATLHGVKVLTALGSGTASDIASGIEYVADQGWDVGSLSLGMGQDSSLLREACQYAVDQGTLLVAATGNSGPCTDCVSYPAAYPEVVGVGATTSDDDLASFSSTGPEVDLVAPGANIRSTYLSFLSSYQSLSGTSMACPHVAGVGGTLMADGYSNTEAAERLTATAEDIGLSETEAGGGLLDVPAAIGIE</sequence>
<feature type="active site" description="Charge relay system" evidence="6">
    <location>
        <position position="366"/>
    </location>
</feature>
<dbReference type="GO" id="GO:0006508">
    <property type="term" value="P:proteolysis"/>
    <property type="evidence" value="ECO:0007669"/>
    <property type="project" value="UniProtKB-KW"/>
</dbReference>
<reference evidence="10" key="1">
    <citation type="submission" date="2022-04" db="EMBL/GenBank/DDBJ databases">
        <title>Halocatena sp. nov., isolated from a salt lake.</title>
        <authorList>
            <person name="Cui H.-L."/>
        </authorList>
    </citation>
    <scope>NUCLEOTIDE SEQUENCE</scope>
    <source>
        <strain evidence="10">AD-1</strain>
    </source>
</reference>
<dbReference type="GO" id="GO:0046872">
    <property type="term" value="F:metal ion binding"/>
    <property type="evidence" value="ECO:0007669"/>
    <property type="project" value="UniProtKB-KW"/>
</dbReference>
<evidence type="ECO:0000313" key="10">
    <source>
        <dbReference type="EMBL" id="UPM42944.1"/>
    </source>
</evidence>
<evidence type="ECO:0000256" key="1">
    <source>
        <dbReference type="ARBA" id="ARBA00011073"/>
    </source>
</evidence>
<evidence type="ECO:0000256" key="8">
    <source>
        <dbReference type="SAM" id="MobiDB-lite"/>
    </source>
</evidence>
<dbReference type="Pfam" id="PF00082">
    <property type="entry name" value="Peptidase_S8"/>
    <property type="match status" value="1"/>
</dbReference>
<organism evidence="10 11">
    <name type="scientific">Halocatena salina</name>
    <dbReference type="NCBI Taxonomy" id="2934340"/>
    <lineage>
        <taxon>Archaea</taxon>
        <taxon>Methanobacteriati</taxon>
        <taxon>Methanobacteriota</taxon>
        <taxon>Stenosarchaea group</taxon>
        <taxon>Halobacteria</taxon>
        <taxon>Halobacteriales</taxon>
        <taxon>Natronomonadaceae</taxon>
        <taxon>Halocatena</taxon>
    </lineage>
</organism>
<dbReference type="InterPro" id="IPR015500">
    <property type="entry name" value="Peptidase_S8_subtilisin-rel"/>
</dbReference>
<dbReference type="InterPro" id="IPR023827">
    <property type="entry name" value="Peptidase_S8_Asp-AS"/>
</dbReference>
<evidence type="ECO:0000256" key="2">
    <source>
        <dbReference type="ARBA" id="ARBA00022670"/>
    </source>
</evidence>
<feature type="active site" description="Charge relay system" evidence="6">
    <location>
        <position position="209"/>
    </location>
</feature>
<dbReference type="KEGG" id="haad:MW046_00465"/>
<dbReference type="Proteomes" id="UP000831768">
    <property type="component" value="Chromosome"/>
</dbReference>
<dbReference type="GeneID" id="71926474"/>
<accession>A0A8U0A1J1</accession>
<proteinExistence type="inferred from homology"/>
<feature type="compositionally biased region" description="Basic and acidic residues" evidence="8">
    <location>
        <begin position="172"/>
        <end position="185"/>
    </location>
</feature>
<feature type="region of interest" description="Disordered" evidence="8">
    <location>
        <begin position="172"/>
        <end position="204"/>
    </location>
</feature>
<dbReference type="InterPro" id="IPR050131">
    <property type="entry name" value="Peptidase_S8_subtilisin-like"/>
</dbReference>
<dbReference type="SUPFAM" id="SSF52743">
    <property type="entry name" value="Subtilisin-like"/>
    <property type="match status" value="1"/>
</dbReference>
<dbReference type="Gene3D" id="3.40.50.200">
    <property type="entry name" value="Peptidase S8/S53 domain"/>
    <property type="match status" value="1"/>
</dbReference>
<dbReference type="GO" id="GO:0004252">
    <property type="term" value="F:serine-type endopeptidase activity"/>
    <property type="evidence" value="ECO:0007669"/>
    <property type="project" value="UniProtKB-UniRule"/>
</dbReference>
<dbReference type="InterPro" id="IPR034202">
    <property type="entry name" value="Subtilisin_Carlsberg-like"/>
</dbReference>
<dbReference type="InterPro" id="IPR022398">
    <property type="entry name" value="Peptidase_S8_His-AS"/>
</dbReference>
<feature type="active site" description="Charge relay system" evidence="6">
    <location>
        <position position="141"/>
    </location>
</feature>
<dbReference type="InterPro" id="IPR023828">
    <property type="entry name" value="Peptidase_S8_Ser-AS"/>
</dbReference>
<evidence type="ECO:0000256" key="5">
    <source>
        <dbReference type="ARBA" id="ARBA00022825"/>
    </source>
</evidence>
<dbReference type="CDD" id="cd07477">
    <property type="entry name" value="Peptidases_S8_Subtilisin_subset"/>
    <property type="match status" value="1"/>
</dbReference>
<gene>
    <name evidence="10" type="ORF">MW046_00465</name>
</gene>
<keyword evidence="3" id="KW-0479">Metal-binding</keyword>
<evidence type="ECO:0000256" key="4">
    <source>
        <dbReference type="ARBA" id="ARBA00022801"/>
    </source>
</evidence>
<evidence type="ECO:0000256" key="6">
    <source>
        <dbReference type="PROSITE-ProRule" id="PRU01240"/>
    </source>
</evidence>
<dbReference type="PROSITE" id="PS00137">
    <property type="entry name" value="SUBTILASE_HIS"/>
    <property type="match status" value="1"/>
</dbReference>
<keyword evidence="11" id="KW-1185">Reference proteome</keyword>
<dbReference type="InterPro" id="IPR000209">
    <property type="entry name" value="Peptidase_S8/S53_dom"/>
</dbReference>
<dbReference type="PROSITE" id="PS00138">
    <property type="entry name" value="SUBTILASE_SER"/>
    <property type="match status" value="1"/>
</dbReference>
<feature type="compositionally biased region" description="Polar residues" evidence="8">
    <location>
        <begin position="186"/>
        <end position="198"/>
    </location>
</feature>
<dbReference type="PRINTS" id="PR00723">
    <property type="entry name" value="SUBTILISIN"/>
</dbReference>
<dbReference type="RefSeq" id="WP_247993614.1">
    <property type="nucleotide sequence ID" value="NZ_CP096019.1"/>
</dbReference>
<dbReference type="PANTHER" id="PTHR43806:SF11">
    <property type="entry name" value="CEREVISIN-RELATED"/>
    <property type="match status" value="1"/>
</dbReference>
<evidence type="ECO:0000256" key="3">
    <source>
        <dbReference type="ARBA" id="ARBA00022723"/>
    </source>
</evidence>
<protein>
    <submittedName>
        <fullName evidence="10">S8 family peptidase</fullName>
    </submittedName>
</protein>
<evidence type="ECO:0000256" key="7">
    <source>
        <dbReference type="RuleBase" id="RU003355"/>
    </source>
</evidence>
<dbReference type="PROSITE" id="PS51892">
    <property type="entry name" value="SUBTILASE"/>
    <property type="match status" value="1"/>
</dbReference>
<dbReference type="GO" id="GO:0005615">
    <property type="term" value="C:extracellular space"/>
    <property type="evidence" value="ECO:0007669"/>
    <property type="project" value="TreeGrafter"/>
</dbReference>
<comment type="similarity">
    <text evidence="1 6 7">Belongs to the peptidase S8 family.</text>
</comment>
<keyword evidence="5 6" id="KW-0720">Serine protease</keyword>
<keyword evidence="2 6" id="KW-0645">Protease</keyword>
<keyword evidence="4 6" id="KW-0378">Hydrolase</keyword>
<dbReference type="InterPro" id="IPR036852">
    <property type="entry name" value="Peptidase_S8/S53_dom_sf"/>
</dbReference>
<dbReference type="PROSITE" id="PS00136">
    <property type="entry name" value="SUBTILASE_ASP"/>
    <property type="match status" value="1"/>
</dbReference>
<name>A0A8U0A1J1_9EURY</name>
<dbReference type="AlphaFoldDB" id="A0A8U0A1J1"/>